<name>A0ACB7F017_NIBAL</name>
<reference evidence="1" key="1">
    <citation type="submission" date="2020-04" db="EMBL/GenBank/DDBJ databases">
        <title>A chromosome-scale assembly and high-density genetic map of the yellow drum (Nibea albiflora) genome.</title>
        <authorList>
            <person name="Xu D."/>
            <person name="Zhang W."/>
            <person name="Chen R."/>
            <person name="Tan P."/>
            <person name="Wang L."/>
            <person name="Song H."/>
            <person name="Tian L."/>
            <person name="Zhu Q."/>
            <person name="Wang B."/>
        </authorList>
    </citation>
    <scope>NUCLEOTIDE SEQUENCE</scope>
    <source>
        <strain evidence="1">ZJHYS-2018</strain>
    </source>
</reference>
<protein>
    <submittedName>
        <fullName evidence="1">Tripartite motif-containing protein 16</fullName>
    </submittedName>
</protein>
<keyword evidence="2" id="KW-1185">Reference proteome</keyword>
<accession>A0ACB7F017</accession>
<organism evidence="1 2">
    <name type="scientific">Nibea albiflora</name>
    <name type="common">Yellow drum</name>
    <name type="synonym">Corvina albiflora</name>
    <dbReference type="NCBI Taxonomy" id="240163"/>
    <lineage>
        <taxon>Eukaryota</taxon>
        <taxon>Metazoa</taxon>
        <taxon>Chordata</taxon>
        <taxon>Craniata</taxon>
        <taxon>Vertebrata</taxon>
        <taxon>Euteleostomi</taxon>
        <taxon>Actinopterygii</taxon>
        <taxon>Neopterygii</taxon>
        <taxon>Teleostei</taxon>
        <taxon>Neoteleostei</taxon>
        <taxon>Acanthomorphata</taxon>
        <taxon>Eupercaria</taxon>
        <taxon>Sciaenidae</taxon>
        <taxon>Nibea</taxon>
    </lineage>
</organism>
<proteinExistence type="predicted"/>
<evidence type="ECO:0000313" key="2">
    <source>
        <dbReference type="Proteomes" id="UP000805704"/>
    </source>
</evidence>
<comment type="caution">
    <text evidence="1">The sequence shown here is derived from an EMBL/GenBank/DDBJ whole genome shotgun (WGS) entry which is preliminary data.</text>
</comment>
<gene>
    <name evidence="1" type="primary">TRIM16.39</name>
    <name evidence="1" type="ORF">GBF38_013520</name>
</gene>
<evidence type="ECO:0000313" key="1">
    <source>
        <dbReference type="EMBL" id="KAG8007823.1"/>
    </source>
</evidence>
<dbReference type="EMBL" id="CM024790">
    <property type="protein sequence ID" value="KAG8007823.1"/>
    <property type="molecule type" value="Genomic_DNA"/>
</dbReference>
<dbReference type="Proteomes" id="UP000805704">
    <property type="component" value="Chromosome 2"/>
</dbReference>
<sequence length="325" mass="36898">MEDMKKRSAELDHLAQTDSDVYFLQKWPSLRRLCEKDLHPHREVSEDPLVAFKFTKKAVDEFGSRLEEFCDKEFASISQTGGVRRRDRGGGGEGGGGEEEEEEDDDDDDDMQERCEASTSARHGLCGANNALTEQAVEPKTRADFLQYACVLSLDPDTAHKDLAISAGDKKVSLGPPKYKNSPVHSAKRFIHRRQVLCREALQAERCYYEVEVEGDKVEIALAYEGIDRKSRTEQSAFGGNANSWSLDRSKSYSVSHRGEGIKLTKSPSHHRIGVYLEFKKGALWFYEVSDSMEFLYKLEAEFTEPLYPGFWLGERCCIRICDLR</sequence>